<dbReference type="GO" id="GO:0000155">
    <property type="term" value="F:phosphorelay sensor kinase activity"/>
    <property type="evidence" value="ECO:0007669"/>
    <property type="project" value="InterPro"/>
</dbReference>
<dbReference type="Proteomes" id="UP000199658">
    <property type="component" value="Unassembled WGS sequence"/>
</dbReference>
<dbReference type="EMBL" id="FOYO01000001">
    <property type="protein sequence ID" value="SFR47938.1"/>
    <property type="molecule type" value="Genomic_DNA"/>
</dbReference>
<accession>A0A1I6H0F0</accession>
<keyword evidence="9" id="KW-0547">Nucleotide-binding</keyword>
<dbReference type="PANTHER" id="PTHR44936:SF5">
    <property type="entry name" value="SENSOR HISTIDINE KINASE ENVZ"/>
    <property type="match status" value="1"/>
</dbReference>
<keyword evidence="8 15" id="KW-0812">Transmembrane</keyword>
<comment type="catalytic activity">
    <reaction evidence="1">
        <text>ATP + protein L-histidine = ADP + protein N-phospho-L-histidine.</text>
        <dbReference type="EC" id="2.7.13.3"/>
    </reaction>
</comment>
<dbReference type="InterPro" id="IPR050980">
    <property type="entry name" value="2C_sensor_his_kinase"/>
</dbReference>
<dbReference type="RefSeq" id="WP_090216758.1">
    <property type="nucleotide sequence ID" value="NZ_FOYO01000001.1"/>
</dbReference>
<evidence type="ECO:0000256" key="9">
    <source>
        <dbReference type="ARBA" id="ARBA00022741"/>
    </source>
</evidence>
<evidence type="ECO:0000256" key="1">
    <source>
        <dbReference type="ARBA" id="ARBA00000085"/>
    </source>
</evidence>
<dbReference type="OrthoDB" id="9804645at2"/>
<evidence type="ECO:0000259" key="16">
    <source>
        <dbReference type="PROSITE" id="PS50109"/>
    </source>
</evidence>
<dbReference type="InterPro" id="IPR003660">
    <property type="entry name" value="HAMP_dom"/>
</dbReference>
<evidence type="ECO:0000256" key="7">
    <source>
        <dbReference type="ARBA" id="ARBA00022679"/>
    </source>
</evidence>
<dbReference type="PRINTS" id="PR00344">
    <property type="entry name" value="BCTRLSENSOR"/>
</dbReference>
<comment type="subcellular location">
    <subcellularLocation>
        <location evidence="2">Cell inner membrane</location>
        <topology evidence="2">Multi-pass membrane protein</topology>
    </subcellularLocation>
</comment>
<keyword evidence="19" id="KW-1185">Reference proteome</keyword>
<dbReference type="Gene3D" id="3.30.565.10">
    <property type="entry name" value="Histidine kinase-like ATPase, C-terminal domain"/>
    <property type="match status" value="1"/>
</dbReference>
<dbReference type="Pfam" id="PF02518">
    <property type="entry name" value="HATPase_c"/>
    <property type="match status" value="1"/>
</dbReference>
<evidence type="ECO:0000259" key="17">
    <source>
        <dbReference type="PROSITE" id="PS50885"/>
    </source>
</evidence>
<dbReference type="GO" id="GO:0005886">
    <property type="term" value="C:plasma membrane"/>
    <property type="evidence" value="ECO:0007669"/>
    <property type="project" value="UniProtKB-SubCell"/>
</dbReference>
<dbReference type="InterPro" id="IPR036097">
    <property type="entry name" value="HisK_dim/P_sf"/>
</dbReference>
<dbReference type="InterPro" id="IPR036890">
    <property type="entry name" value="HATPase_C_sf"/>
</dbReference>
<dbReference type="SMART" id="SM00387">
    <property type="entry name" value="HATPase_c"/>
    <property type="match status" value="1"/>
</dbReference>
<evidence type="ECO:0000313" key="19">
    <source>
        <dbReference type="Proteomes" id="UP000199658"/>
    </source>
</evidence>
<dbReference type="PROSITE" id="PS50109">
    <property type="entry name" value="HIS_KIN"/>
    <property type="match status" value="1"/>
</dbReference>
<evidence type="ECO:0000256" key="6">
    <source>
        <dbReference type="ARBA" id="ARBA00022553"/>
    </source>
</evidence>
<dbReference type="PANTHER" id="PTHR44936">
    <property type="entry name" value="SENSOR PROTEIN CREC"/>
    <property type="match status" value="1"/>
</dbReference>
<keyword evidence="6" id="KW-0597">Phosphoprotein</keyword>
<dbReference type="Gene3D" id="1.10.287.130">
    <property type="match status" value="1"/>
</dbReference>
<evidence type="ECO:0000256" key="5">
    <source>
        <dbReference type="ARBA" id="ARBA00022519"/>
    </source>
</evidence>
<proteinExistence type="predicted"/>
<evidence type="ECO:0000256" key="10">
    <source>
        <dbReference type="ARBA" id="ARBA00022777"/>
    </source>
</evidence>
<keyword evidence="7" id="KW-0808">Transferase</keyword>
<dbReference type="CDD" id="cd00082">
    <property type="entry name" value="HisKA"/>
    <property type="match status" value="1"/>
</dbReference>
<feature type="transmembrane region" description="Helical" evidence="15">
    <location>
        <begin position="160"/>
        <end position="179"/>
    </location>
</feature>
<evidence type="ECO:0000256" key="12">
    <source>
        <dbReference type="ARBA" id="ARBA00022989"/>
    </source>
</evidence>
<dbReference type="GO" id="GO:0005524">
    <property type="term" value="F:ATP binding"/>
    <property type="evidence" value="ECO:0007669"/>
    <property type="project" value="UniProtKB-KW"/>
</dbReference>
<dbReference type="InterPro" id="IPR003661">
    <property type="entry name" value="HisK_dim/P_dom"/>
</dbReference>
<keyword evidence="10 18" id="KW-0418">Kinase</keyword>
<dbReference type="STRING" id="670154.SAMN04488002_2259"/>
<gene>
    <name evidence="18" type="ORF">SAMN04488002_2259</name>
</gene>
<feature type="domain" description="HAMP" evidence="17">
    <location>
        <begin position="180"/>
        <end position="231"/>
    </location>
</feature>
<dbReference type="Gene3D" id="6.10.340.10">
    <property type="match status" value="1"/>
</dbReference>
<reference evidence="19" key="1">
    <citation type="submission" date="2016-10" db="EMBL/GenBank/DDBJ databases">
        <authorList>
            <person name="Varghese N."/>
            <person name="Submissions S."/>
        </authorList>
    </citation>
    <scope>NUCLEOTIDE SEQUENCE [LARGE SCALE GENOMIC DNA]</scope>
    <source>
        <strain evidence="19">DSM 26921</strain>
    </source>
</reference>
<keyword evidence="14 15" id="KW-0472">Membrane</keyword>
<dbReference type="SMART" id="SM00388">
    <property type="entry name" value="HisKA"/>
    <property type="match status" value="1"/>
</dbReference>
<evidence type="ECO:0000256" key="2">
    <source>
        <dbReference type="ARBA" id="ARBA00004429"/>
    </source>
</evidence>
<keyword evidence="11" id="KW-0067">ATP-binding</keyword>
<dbReference type="SUPFAM" id="SSF55874">
    <property type="entry name" value="ATPase domain of HSP90 chaperone/DNA topoisomerase II/histidine kinase"/>
    <property type="match status" value="1"/>
</dbReference>
<keyword evidence="13" id="KW-0902">Two-component regulatory system</keyword>
<keyword evidence="4" id="KW-1003">Cell membrane</keyword>
<evidence type="ECO:0000313" key="18">
    <source>
        <dbReference type="EMBL" id="SFR47938.1"/>
    </source>
</evidence>
<evidence type="ECO:0000256" key="15">
    <source>
        <dbReference type="SAM" id="Phobius"/>
    </source>
</evidence>
<dbReference type="Pfam" id="PF00672">
    <property type="entry name" value="HAMP"/>
    <property type="match status" value="1"/>
</dbReference>
<dbReference type="InterPro" id="IPR003594">
    <property type="entry name" value="HATPase_dom"/>
</dbReference>
<dbReference type="EC" id="2.7.13.3" evidence="3"/>
<evidence type="ECO:0000256" key="8">
    <source>
        <dbReference type="ARBA" id="ARBA00022692"/>
    </source>
</evidence>
<evidence type="ECO:0000256" key="4">
    <source>
        <dbReference type="ARBA" id="ARBA00022475"/>
    </source>
</evidence>
<feature type="transmembrane region" description="Helical" evidence="15">
    <location>
        <begin position="20"/>
        <end position="42"/>
    </location>
</feature>
<organism evidence="18 19">
    <name type="scientific">Litoreibacter janthinus</name>
    <dbReference type="NCBI Taxonomy" id="670154"/>
    <lineage>
        <taxon>Bacteria</taxon>
        <taxon>Pseudomonadati</taxon>
        <taxon>Pseudomonadota</taxon>
        <taxon>Alphaproteobacteria</taxon>
        <taxon>Rhodobacterales</taxon>
        <taxon>Roseobacteraceae</taxon>
        <taxon>Litoreibacter</taxon>
    </lineage>
</organism>
<evidence type="ECO:0000256" key="13">
    <source>
        <dbReference type="ARBA" id="ARBA00023012"/>
    </source>
</evidence>
<dbReference type="InterPro" id="IPR005467">
    <property type="entry name" value="His_kinase_dom"/>
</dbReference>
<dbReference type="PROSITE" id="PS50885">
    <property type="entry name" value="HAMP"/>
    <property type="match status" value="1"/>
</dbReference>
<evidence type="ECO:0000256" key="11">
    <source>
        <dbReference type="ARBA" id="ARBA00022840"/>
    </source>
</evidence>
<dbReference type="SUPFAM" id="SSF47384">
    <property type="entry name" value="Homodimeric domain of signal transducing histidine kinase"/>
    <property type="match status" value="1"/>
</dbReference>
<evidence type="ECO:0000256" key="3">
    <source>
        <dbReference type="ARBA" id="ARBA00012438"/>
    </source>
</evidence>
<dbReference type="Pfam" id="PF00512">
    <property type="entry name" value="HisKA"/>
    <property type="match status" value="1"/>
</dbReference>
<keyword evidence="12 15" id="KW-1133">Transmembrane helix</keyword>
<name>A0A1I6H0F0_9RHOB</name>
<dbReference type="InterPro" id="IPR004358">
    <property type="entry name" value="Sig_transdc_His_kin-like_C"/>
</dbReference>
<evidence type="ECO:0000256" key="14">
    <source>
        <dbReference type="ARBA" id="ARBA00023136"/>
    </source>
</evidence>
<sequence length="439" mass="48306">MARFTIKRYLPRSLYGRAALILLVPIVTIQLVVSFAFIQRLYEDVTAQMTQNISVELRLLLDVVETAPDVAAASRRVGDTAEALDMQVTFPGAEVAERRSFTDLSGRVIRNTLEQQFANLRTVDLVSRDKTVLASIETSKGILEVAFSRRRVAATNPHQLLVLMLFTAILMTIISYLFLRNQLRPIRRLARAAEAFGKGRNEPYYPGGASEVRSAGAAFLNMRARIERQIEQRTLMLSGVSHDLRTPLTRLKLGLAMQQQTEDTQDLIGDVDEMERLIEAFLDFAKADAQEELERCDPVALVKDLVANAQRSGKQVELSDALPEPLSMKLRPLSVQRAVENLINNAVRYGTKAHVDVAILETALRISVEDNGPGIPEAQREQAVKAFSRLDASRNQNAGSGVGLGLAIAADVARSHGGTLRLGDSTTLGGLKAELVLPR</sequence>
<dbReference type="SMART" id="SM00304">
    <property type="entry name" value="HAMP"/>
    <property type="match status" value="1"/>
</dbReference>
<feature type="domain" description="Histidine kinase" evidence="16">
    <location>
        <begin position="239"/>
        <end position="439"/>
    </location>
</feature>
<dbReference type="AlphaFoldDB" id="A0A1I6H0F0"/>
<keyword evidence="5" id="KW-0997">Cell inner membrane</keyword>
<protein>
    <recommendedName>
        <fullName evidence="3">histidine kinase</fullName>
        <ecNumber evidence="3">2.7.13.3</ecNumber>
    </recommendedName>
</protein>